<sequence length="65" mass="7271">MRSHVKPYVGYDIGMPHQASSGVKDSRRSIHIIKVSFWDGARKGWQNGLVNSLILSTRVDTWACG</sequence>
<protein>
    <submittedName>
        <fullName evidence="1">Uncharacterized protein</fullName>
    </submittedName>
</protein>
<accession>A0A0B0NDX5</accession>
<proteinExistence type="predicted"/>
<reference evidence="2" key="1">
    <citation type="submission" date="2014-09" db="EMBL/GenBank/DDBJ databases">
        <authorList>
            <person name="Mudge J."/>
            <person name="Ramaraj T."/>
            <person name="Lindquist I.E."/>
            <person name="Bharti A.K."/>
            <person name="Sundararajan A."/>
            <person name="Cameron C.T."/>
            <person name="Woodward J.E."/>
            <person name="May G.D."/>
            <person name="Brubaker C."/>
            <person name="Broadhvest J."/>
            <person name="Wilkins T.A."/>
        </authorList>
    </citation>
    <scope>NUCLEOTIDE SEQUENCE</scope>
    <source>
        <strain evidence="2">cv. AKA8401</strain>
    </source>
</reference>
<evidence type="ECO:0000313" key="2">
    <source>
        <dbReference type="Proteomes" id="UP000032142"/>
    </source>
</evidence>
<dbReference type="AlphaFoldDB" id="A0A0B0NDX5"/>
<organism evidence="1 2">
    <name type="scientific">Gossypium arboreum</name>
    <name type="common">Tree cotton</name>
    <name type="synonym">Gossypium nanking</name>
    <dbReference type="NCBI Taxonomy" id="29729"/>
    <lineage>
        <taxon>Eukaryota</taxon>
        <taxon>Viridiplantae</taxon>
        <taxon>Streptophyta</taxon>
        <taxon>Embryophyta</taxon>
        <taxon>Tracheophyta</taxon>
        <taxon>Spermatophyta</taxon>
        <taxon>Magnoliopsida</taxon>
        <taxon>eudicotyledons</taxon>
        <taxon>Gunneridae</taxon>
        <taxon>Pentapetalae</taxon>
        <taxon>rosids</taxon>
        <taxon>malvids</taxon>
        <taxon>Malvales</taxon>
        <taxon>Malvaceae</taxon>
        <taxon>Malvoideae</taxon>
        <taxon>Gossypium</taxon>
    </lineage>
</organism>
<gene>
    <name evidence="1" type="ORF">F383_12502</name>
</gene>
<keyword evidence="2" id="KW-1185">Reference proteome</keyword>
<name>A0A0B0NDX5_GOSAR</name>
<dbReference type="Proteomes" id="UP000032142">
    <property type="component" value="Unassembled WGS sequence"/>
</dbReference>
<evidence type="ECO:0000313" key="1">
    <source>
        <dbReference type="EMBL" id="KHG10857.1"/>
    </source>
</evidence>
<dbReference type="EMBL" id="KN394729">
    <property type="protein sequence ID" value="KHG10857.1"/>
    <property type="molecule type" value="Genomic_DNA"/>
</dbReference>